<dbReference type="EMBL" id="JAINUG010000187">
    <property type="protein sequence ID" value="KAJ8389058.1"/>
    <property type="molecule type" value="Genomic_DNA"/>
</dbReference>
<name>A0AAD7RRZ7_9TELE</name>
<dbReference type="SUPFAM" id="SSF56112">
    <property type="entry name" value="Protein kinase-like (PK-like)"/>
    <property type="match status" value="1"/>
</dbReference>
<dbReference type="InterPro" id="IPR011009">
    <property type="entry name" value="Kinase-like_dom_sf"/>
</dbReference>
<protein>
    <recommendedName>
        <fullName evidence="3">Protein kinase domain-containing protein</fullName>
    </recommendedName>
</protein>
<gene>
    <name evidence="1" type="ORF">AAFF_G00124550</name>
</gene>
<accession>A0AAD7RRZ7</accession>
<evidence type="ECO:0000313" key="2">
    <source>
        <dbReference type="Proteomes" id="UP001221898"/>
    </source>
</evidence>
<evidence type="ECO:0000313" key="1">
    <source>
        <dbReference type="EMBL" id="KAJ8389058.1"/>
    </source>
</evidence>
<reference evidence="1" key="1">
    <citation type="journal article" date="2023" name="Science">
        <title>Genome structures resolve the early diversification of teleost fishes.</title>
        <authorList>
            <person name="Parey E."/>
            <person name="Louis A."/>
            <person name="Montfort J."/>
            <person name="Bouchez O."/>
            <person name="Roques C."/>
            <person name="Iampietro C."/>
            <person name="Lluch J."/>
            <person name="Castinel A."/>
            <person name="Donnadieu C."/>
            <person name="Desvignes T."/>
            <person name="Floi Bucao C."/>
            <person name="Jouanno E."/>
            <person name="Wen M."/>
            <person name="Mejri S."/>
            <person name="Dirks R."/>
            <person name="Jansen H."/>
            <person name="Henkel C."/>
            <person name="Chen W.J."/>
            <person name="Zahm M."/>
            <person name="Cabau C."/>
            <person name="Klopp C."/>
            <person name="Thompson A.W."/>
            <person name="Robinson-Rechavi M."/>
            <person name="Braasch I."/>
            <person name="Lecointre G."/>
            <person name="Bobe J."/>
            <person name="Postlethwait J.H."/>
            <person name="Berthelot C."/>
            <person name="Roest Crollius H."/>
            <person name="Guiguen Y."/>
        </authorList>
    </citation>
    <scope>NUCLEOTIDE SEQUENCE</scope>
    <source>
        <strain evidence="1">NC1722</strain>
    </source>
</reference>
<proteinExistence type="predicted"/>
<comment type="caution">
    <text evidence="1">The sequence shown here is derived from an EMBL/GenBank/DDBJ whole genome shotgun (WGS) entry which is preliminary data.</text>
</comment>
<dbReference type="AlphaFoldDB" id="A0AAD7RRZ7"/>
<keyword evidence="2" id="KW-1185">Reference proteome</keyword>
<sequence>MEHTGCVNICNLTSTLPVIPYRKLTDLHYLSRGGFGTVFRAKHSDWRTTVAIKCLKLDSPVGERRYKIQKSRIRVTLTWEN</sequence>
<evidence type="ECO:0008006" key="3">
    <source>
        <dbReference type="Google" id="ProtNLM"/>
    </source>
</evidence>
<dbReference type="Gene3D" id="1.10.510.10">
    <property type="entry name" value="Transferase(Phosphotransferase) domain 1"/>
    <property type="match status" value="1"/>
</dbReference>
<dbReference type="Proteomes" id="UP001221898">
    <property type="component" value="Unassembled WGS sequence"/>
</dbReference>
<organism evidence="1 2">
    <name type="scientific">Aldrovandia affinis</name>
    <dbReference type="NCBI Taxonomy" id="143900"/>
    <lineage>
        <taxon>Eukaryota</taxon>
        <taxon>Metazoa</taxon>
        <taxon>Chordata</taxon>
        <taxon>Craniata</taxon>
        <taxon>Vertebrata</taxon>
        <taxon>Euteleostomi</taxon>
        <taxon>Actinopterygii</taxon>
        <taxon>Neopterygii</taxon>
        <taxon>Teleostei</taxon>
        <taxon>Notacanthiformes</taxon>
        <taxon>Halosauridae</taxon>
        <taxon>Aldrovandia</taxon>
    </lineage>
</organism>